<dbReference type="PANTHER" id="PTHR10715">
    <property type="entry name" value="60S RIBOSOMAL PROTEIN L6"/>
    <property type="match status" value="1"/>
</dbReference>
<dbReference type="AlphaFoldDB" id="A0AAV6TK06"/>
<gene>
    <name evidence="2" type="ORF">JTE90_014420</name>
</gene>
<evidence type="ECO:0000313" key="2">
    <source>
        <dbReference type="EMBL" id="KAG8172174.1"/>
    </source>
</evidence>
<dbReference type="InterPro" id="IPR008991">
    <property type="entry name" value="Translation_prot_SH3-like_sf"/>
</dbReference>
<comment type="caution">
    <text evidence="2">The sequence shown here is derived from an EMBL/GenBank/DDBJ whole genome shotgun (WGS) entry which is preliminary data.</text>
</comment>
<evidence type="ECO:0000313" key="3">
    <source>
        <dbReference type="Proteomes" id="UP000827092"/>
    </source>
</evidence>
<protein>
    <submittedName>
        <fullName evidence="2">Uncharacterized protein</fullName>
    </submittedName>
</protein>
<evidence type="ECO:0000256" key="1">
    <source>
        <dbReference type="ARBA" id="ARBA00046388"/>
    </source>
</evidence>
<keyword evidence="3" id="KW-1185">Reference proteome</keyword>
<sequence length="89" mass="10574">MSNVNDELSEMMYCDLILYFTLENPKSPLCERLPLRRINQIYTIATSTKLDISSVKVPEHLDDKYFRRTKPTKKSKKDEEEIFETKKEV</sequence>
<dbReference type="Proteomes" id="UP000827092">
    <property type="component" value="Unassembled WGS sequence"/>
</dbReference>
<dbReference type="EMBL" id="JAFNEN010003017">
    <property type="protein sequence ID" value="KAG8172174.1"/>
    <property type="molecule type" value="Genomic_DNA"/>
</dbReference>
<accession>A0AAV6TK06</accession>
<dbReference type="PANTHER" id="PTHR10715:SF0">
    <property type="entry name" value="LARGE RIBOSOMAL SUBUNIT PROTEIN EL6"/>
    <property type="match status" value="1"/>
</dbReference>
<dbReference type="SUPFAM" id="SSF50104">
    <property type="entry name" value="Translation proteins SH3-like domain"/>
    <property type="match status" value="1"/>
</dbReference>
<dbReference type="GO" id="GO:0002181">
    <property type="term" value="P:cytoplasmic translation"/>
    <property type="evidence" value="ECO:0007669"/>
    <property type="project" value="TreeGrafter"/>
</dbReference>
<name>A0AAV6TK06_9ARAC</name>
<dbReference type="GO" id="GO:0000027">
    <property type="term" value="P:ribosomal large subunit assembly"/>
    <property type="evidence" value="ECO:0007669"/>
    <property type="project" value="TreeGrafter"/>
</dbReference>
<proteinExistence type="predicted"/>
<organism evidence="2 3">
    <name type="scientific">Oedothorax gibbosus</name>
    <dbReference type="NCBI Taxonomy" id="931172"/>
    <lineage>
        <taxon>Eukaryota</taxon>
        <taxon>Metazoa</taxon>
        <taxon>Ecdysozoa</taxon>
        <taxon>Arthropoda</taxon>
        <taxon>Chelicerata</taxon>
        <taxon>Arachnida</taxon>
        <taxon>Araneae</taxon>
        <taxon>Araneomorphae</taxon>
        <taxon>Entelegynae</taxon>
        <taxon>Araneoidea</taxon>
        <taxon>Linyphiidae</taxon>
        <taxon>Erigoninae</taxon>
        <taxon>Oedothorax</taxon>
    </lineage>
</organism>
<dbReference type="GO" id="GO:0003723">
    <property type="term" value="F:RNA binding"/>
    <property type="evidence" value="ECO:0007669"/>
    <property type="project" value="TreeGrafter"/>
</dbReference>
<dbReference type="GO" id="GO:0003735">
    <property type="term" value="F:structural constituent of ribosome"/>
    <property type="evidence" value="ECO:0007669"/>
    <property type="project" value="InterPro"/>
</dbReference>
<comment type="subunit">
    <text evidence="1">Component of the large ribosomal subunit. May bind IPO9 with low affinity.</text>
</comment>
<dbReference type="GO" id="GO:0022625">
    <property type="term" value="C:cytosolic large ribosomal subunit"/>
    <property type="evidence" value="ECO:0007669"/>
    <property type="project" value="TreeGrafter"/>
</dbReference>
<dbReference type="InterPro" id="IPR000915">
    <property type="entry name" value="60S_ribosomal_eL6"/>
</dbReference>
<reference evidence="2 3" key="1">
    <citation type="journal article" date="2022" name="Nat. Ecol. Evol.">
        <title>A masculinizing supergene underlies an exaggerated male reproductive morph in a spider.</title>
        <authorList>
            <person name="Hendrickx F."/>
            <person name="De Corte Z."/>
            <person name="Sonet G."/>
            <person name="Van Belleghem S.M."/>
            <person name="Kostlbacher S."/>
            <person name="Vangestel C."/>
        </authorList>
    </citation>
    <scope>NUCLEOTIDE SEQUENCE [LARGE SCALE GENOMIC DNA]</scope>
    <source>
        <strain evidence="2">W744_W776</strain>
    </source>
</reference>
<dbReference type="Pfam" id="PF01159">
    <property type="entry name" value="Ribosomal_L6e"/>
    <property type="match status" value="1"/>
</dbReference>